<sequence length="333" mass="38751">MQYNRENSRSGKNLNSSIFKGVVRDRTKKFFSFKISGKYQSDRFKTHQSELFKDFHEKYSDNCDDQDDSLLRSDGSFNPSDPYGIQRKEKHALPPRWVDQEEEIEEYIIEINEALLKFEKECNKIKRHEYMVKEDVPIQAIDRLNSEIINLIRKSENTLSEIKSIPLDDHVDRKVKDNVHYSLAIKLKGCTSKANKIQKELVAYMESHYKKDDDTNKPGNLLDGFDDDEEMNQQEVMQRQMAAVKDEEIEDMVKAANDLASLFKELSVLVIEQGTVLDRIDYNVETALVHTKKGRKHLVKAKEYSESSRARNIILCLAASILFCIVILIIKKY</sequence>
<dbReference type="CDD" id="cd15845">
    <property type="entry name" value="SNARE_syntaxin16"/>
    <property type="match status" value="1"/>
</dbReference>
<dbReference type="EMBL" id="CAMPGE010015884">
    <property type="protein sequence ID" value="CAI2374478.1"/>
    <property type="molecule type" value="Genomic_DNA"/>
</dbReference>
<keyword evidence="7" id="KW-0333">Golgi apparatus</keyword>
<dbReference type="GO" id="GO:0048278">
    <property type="term" value="P:vesicle docking"/>
    <property type="evidence" value="ECO:0007669"/>
    <property type="project" value="TreeGrafter"/>
</dbReference>
<feature type="transmembrane region" description="Helical" evidence="10">
    <location>
        <begin position="312"/>
        <end position="330"/>
    </location>
</feature>
<keyword evidence="9 10" id="KW-0472">Membrane</keyword>
<comment type="similarity">
    <text evidence="2">Belongs to the syntaxin family.</text>
</comment>
<dbReference type="Proteomes" id="UP001295684">
    <property type="component" value="Unassembled WGS sequence"/>
</dbReference>
<dbReference type="Gene3D" id="1.20.58.70">
    <property type="match status" value="1"/>
</dbReference>
<protein>
    <recommendedName>
        <fullName evidence="11">t-SNARE coiled-coil homology domain-containing protein</fullName>
    </recommendedName>
</protein>
<evidence type="ECO:0000256" key="8">
    <source>
        <dbReference type="ARBA" id="ARBA00023054"/>
    </source>
</evidence>
<keyword evidence="6 10" id="KW-1133">Transmembrane helix</keyword>
<dbReference type="AlphaFoldDB" id="A0AAD1XKN7"/>
<dbReference type="Pfam" id="PF05739">
    <property type="entry name" value="SNARE"/>
    <property type="match status" value="1"/>
</dbReference>
<comment type="caution">
    <text evidence="12">The sequence shown here is derived from an EMBL/GenBank/DDBJ whole genome shotgun (WGS) entry which is preliminary data.</text>
</comment>
<dbReference type="PANTHER" id="PTHR19957">
    <property type="entry name" value="SYNTAXIN"/>
    <property type="match status" value="1"/>
</dbReference>
<dbReference type="GO" id="GO:0000149">
    <property type="term" value="F:SNARE binding"/>
    <property type="evidence" value="ECO:0007669"/>
    <property type="project" value="TreeGrafter"/>
</dbReference>
<gene>
    <name evidence="12" type="ORF">ECRASSUSDP1_LOCUS15831</name>
</gene>
<evidence type="ECO:0000256" key="5">
    <source>
        <dbReference type="ARBA" id="ARBA00022927"/>
    </source>
</evidence>
<proteinExistence type="inferred from homology"/>
<dbReference type="GO" id="GO:0006886">
    <property type="term" value="P:intracellular protein transport"/>
    <property type="evidence" value="ECO:0007669"/>
    <property type="project" value="TreeGrafter"/>
</dbReference>
<dbReference type="GO" id="GO:0005484">
    <property type="term" value="F:SNAP receptor activity"/>
    <property type="evidence" value="ECO:0007669"/>
    <property type="project" value="TreeGrafter"/>
</dbReference>
<evidence type="ECO:0000256" key="4">
    <source>
        <dbReference type="ARBA" id="ARBA00022692"/>
    </source>
</evidence>
<evidence type="ECO:0000256" key="1">
    <source>
        <dbReference type="ARBA" id="ARBA00004409"/>
    </source>
</evidence>
<evidence type="ECO:0000313" key="13">
    <source>
        <dbReference type="Proteomes" id="UP001295684"/>
    </source>
</evidence>
<evidence type="ECO:0000256" key="9">
    <source>
        <dbReference type="ARBA" id="ARBA00023136"/>
    </source>
</evidence>
<keyword evidence="3" id="KW-0813">Transport</keyword>
<reference evidence="12" key="1">
    <citation type="submission" date="2023-07" db="EMBL/GenBank/DDBJ databases">
        <authorList>
            <consortium name="AG Swart"/>
            <person name="Singh M."/>
            <person name="Singh A."/>
            <person name="Seah K."/>
            <person name="Emmerich C."/>
        </authorList>
    </citation>
    <scope>NUCLEOTIDE SEQUENCE</scope>
    <source>
        <strain evidence="12">DP1</strain>
    </source>
</reference>
<accession>A0AAD1XKN7</accession>
<keyword evidence="4 10" id="KW-0812">Transmembrane</keyword>
<dbReference type="GO" id="GO:0006906">
    <property type="term" value="P:vesicle fusion"/>
    <property type="evidence" value="ECO:0007669"/>
    <property type="project" value="TreeGrafter"/>
</dbReference>
<keyword evidence="8" id="KW-0175">Coiled coil</keyword>
<dbReference type="GO" id="GO:0000139">
    <property type="term" value="C:Golgi membrane"/>
    <property type="evidence" value="ECO:0007669"/>
    <property type="project" value="UniProtKB-SubCell"/>
</dbReference>
<dbReference type="PROSITE" id="PS50192">
    <property type="entry name" value="T_SNARE"/>
    <property type="match status" value="1"/>
</dbReference>
<evidence type="ECO:0000256" key="3">
    <source>
        <dbReference type="ARBA" id="ARBA00022448"/>
    </source>
</evidence>
<keyword evidence="5" id="KW-0653">Protein transport</keyword>
<evidence type="ECO:0000256" key="7">
    <source>
        <dbReference type="ARBA" id="ARBA00023034"/>
    </source>
</evidence>
<name>A0AAD1XKN7_EUPCR</name>
<evidence type="ECO:0000259" key="11">
    <source>
        <dbReference type="PROSITE" id="PS50192"/>
    </source>
</evidence>
<organism evidence="12 13">
    <name type="scientific">Euplotes crassus</name>
    <dbReference type="NCBI Taxonomy" id="5936"/>
    <lineage>
        <taxon>Eukaryota</taxon>
        <taxon>Sar</taxon>
        <taxon>Alveolata</taxon>
        <taxon>Ciliophora</taxon>
        <taxon>Intramacronucleata</taxon>
        <taxon>Spirotrichea</taxon>
        <taxon>Hypotrichia</taxon>
        <taxon>Euplotida</taxon>
        <taxon>Euplotidae</taxon>
        <taxon>Moneuplotes</taxon>
    </lineage>
</organism>
<dbReference type="PANTHER" id="PTHR19957:SF83">
    <property type="entry name" value="SYNTAXIN-16"/>
    <property type="match status" value="1"/>
</dbReference>
<evidence type="ECO:0000256" key="10">
    <source>
        <dbReference type="SAM" id="Phobius"/>
    </source>
</evidence>
<dbReference type="InterPro" id="IPR010989">
    <property type="entry name" value="SNARE"/>
</dbReference>
<evidence type="ECO:0000256" key="2">
    <source>
        <dbReference type="ARBA" id="ARBA00009063"/>
    </source>
</evidence>
<evidence type="ECO:0000313" key="12">
    <source>
        <dbReference type="EMBL" id="CAI2374478.1"/>
    </source>
</evidence>
<dbReference type="SUPFAM" id="SSF47661">
    <property type="entry name" value="t-snare proteins"/>
    <property type="match status" value="1"/>
</dbReference>
<keyword evidence="13" id="KW-1185">Reference proteome</keyword>
<comment type="subcellular location">
    <subcellularLocation>
        <location evidence="1">Golgi apparatus membrane</location>
        <topology evidence="1">Single-pass type IV membrane protein</topology>
    </subcellularLocation>
</comment>
<dbReference type="SMART" id="SM00397">
    <property type="entry name" value="t_SNARE"/>
    <property type="match status" value="1"/>
</dbReference>
<feature type="domain" description="T-SNARE coiled-coil homology" evidence="11">
    <location>
        <begin position="239"/>
        <end position="301"/>
    </location>
</feature>
<dbReference type="GO" id="GO:0031201">
    <property type="term" value="C:SNARE complex"/>
    <property type="evidence" value="ECO:0007669"/>
    <property type="project" value="TreeGrafter"/>
</dbReference>
<dbReference type="InterPro" id="IPR000727">
    <property type="entry name" value="T_SNARE_dom"/>
</dbReference>
<dbReference type="InterPro" id="IPR045242">
    <property type="entry name" value="Syntaxin"/>
</dbReference>
<evidence type="ECO:0000256" key="6">
    <source>
        <dbReference type="ARBA" id="ARBA00022989"/>
    </source>
</evidence>